<evidence type="ECO:0000256" key="1">
    <source>
        <dbReference type="SAM" id="Phobius"/>
    </source>
</evidence>
<dbReference type="EMBL" id="CP048000">
    <property type="protein sequence ID" value="QHQ62281.1"/>
    <property type="molecule type" value="Genomic_DNA"/>
</dbReference>
<keyword evidence="3" id="KW-1185">Reference proteome</keyword>
<dbReference type="RefSeq" id="WP_161839106.1">
    <property type="nucleotide sequence ID" value="NZ_CP048000.1"/>
</dbReference>
<keyword evidence="1" id="KW-1133">Transmembrane helix</keyword>
<name>A0A6P1TQW1_9FIRM</name>
<dbReference type="Proteomes" id="UP000464314">
    <property type="component" value="Chromosome"/>
</dbReference>
<proteinExistence type="predicted"/>
<evidence type="ECO:0000313" key="3">
    <source>
        <dbReference type="Proteomes" id="UP000464314"/>
    </source>
</evidence>
<protein>
    <submittedName>
        <fullName evidence="2">Uncharacterized protein</fullName>
    </submittedName>
</protein>
<reference evidence="2 3" key="1">
    <citation type="submission" date="2020-01" db="EMBL/GenBank/DDBJ databases">
        <title>Genome analysis of Anaerocolumna sp. CBA3638.</title>
        <authorList>
            <person name="Kim J."/>
            <person name="Roh S.W."/>
        </authorList>
    </citation>
    <scope>NUCLEOTIDE SEQUENCE [LARGE SCALE GENOMIC DNA]</scope>
    <source>
        <strain evidence="2 3">CBA3638</strain>
    </source>
</reference>
<organism evidence="2 3">
    <name type="scientific">Anaerocolumna sedimenticola</name>
    <dbReference type="NCBI Taxonomy" id="2696063"/>
    <lineage>
        <taxon>Bacteria</taxon>
        <taxon>Bacillati</taxon>
        <taxon>Bacillota</taxon>
        <taxon>Clostridia</taxon>
        <taxon>Lachnospirales</taxon>
        <taxon>Lachnospiraceae</taxon>
        <taxon>Anaerocolumna</taxon>
    </lineage>
</organism>
<dbReference type="KEGG" id="anr:Ana3638_17055"/>
<accession>A0A6P1TQW1</accession>
<dbReference type="AlphaFoldDB" id="A0A6P1TQW1"/>
<evidence type="ECO:0000313" key="2">
    <source>
        <dbReference type="EMBL" id="QHQ62281.1"/>
    </source>
</evidence>
<keyword evidence="1" id="KW-0812">Transmembrane</keyword>
<sequence>MRAGRKLIVILILFIIIFLFLYLIKPSHIITVGKEYNLVKKILIESDPDLFGENNLTITEKELNRLIAKDVSVKLQNKLPKGIILNGLYIELAENNIVVKTSMKTLSIHFGINLELQPIKVNGKLAFKVNEIHLGRLNLPLIVLKMSKTFQNNTYFINDNIKAINLINISELYCFENKLNINYTFNRDAIINTYIDPEHREAIQSFMKVLNKNQDSRFFFNDLLKAFITISMKEDLSKNFTRKIKKDFNSLDFNTKKDLFFLLLKYNLQVIKNLL</sequence>
<feature type="transmembrane region" description="Helical" evidence="1">
    <location>
        <begin position="7"/>
        <end position="24"/>
    </location>
</feature>
<keyword evidence="1" id="KW-0472">Membrane</keyword>
<gene>
    <name evidence="2" type="ORF">Ana3638_17055</name>
</gene>